<gene>
    <name evidence="5" type="ORF">CA267_006825</name>
</gene>
<evidence type="ECO:0000256" key="1">
    <source>
        <dbReference type="ARBA" id="ARBA00009275"/>
    </source>
</evidence>
<dbReference type="Pfam" id="PF01026">
    <property type="entry name" value="TatD_DNase"/>
    <property type="match status" value="1"/>
</dbReference>
<dbReference type="PROSITE" id="PS01090">
    <property type="entry name" value="TATD_2"/>
    <property type="match status" value="1"/>
</dbReference>
<comment type="similarity">
    <text evidence="1">Belongs to the metallo-dependent hydrolases superfamily. TatD-type hydrolase family.</text>
</comment>
<dbReference type="PIRSF" id="PIRSF005902">
    <property type="entry name" value="DNase_TatD"/>
    <property type="match status" value="1"/>
</dbReference>
<sequence>MRWFDAGVNLLDARLDPDAVIRASVEAGVDKLCVITTQPKEWALAAKLCRQFPEHLCFTVGIHPHCAKLATDHDLSQLKHFIRQPGAVAIGECGLDFNRNFSPPDVQVAVFKAQLAIAVEMNMPVYLHERDAFDTQMECLMPVADKLVGGIAHCFTSDAESMHAYVDVGLDIGVTGWICDPQRGEALREAVLSLPLERLVLETDAPYLYPKTRKPRQRHNQPACLPFIGQQISELTGIPPAIISQRSYANTLRLFQLA</sequence>
<protein>
    <submittedName>
        <fullName evidence="5">TatD family hydrolase</fullName>
    </submittedName>
</protein>
<keyword evidence="3 5" id="KW-0378">Hydrolase</keyword>
<evidence type="ECO:0000256" key="3">
    <source>
        <dbReference type="ARBA" id="ARBA00022801"/>
    </source>
</evidence>
<keyword evidence="6" id="KW-1185">Reference proteome</keyword>
<dbReference type="InterPro" id="IPR032466">
    <property type="entry name" value="Metal_Hydrolase"/>
</dbReference>
<reference evidence="6" key="1">
    <citation type="submission" date="2014-12" db="EMBL/GenBank/DDBJ databases">
        <title>Complete genome sequence of a multi-drug resistant Klebsiella pneumoniae.</title>
        <authorList>
            <person name="Hua X."/>
            <person name="Chen Q."/>
            <person name="Li X."/>
            <person name="Feng Y."/>
            <person name="Ruan Z."/>
            <person name="Yu Y."/>
        </authorList>
    </citation>
    <scope>NUCLEOTIDE SEQUENCE [LARGE SCALE GENOMIC DNA]</scope>
    <source>
        <strain evidence="6">5.12</strain>
    </source>
</reference>
<evidence type="ECO:0000256" key="2">
    <source>
        <dbReference type="ARBA" id="ARBA00022723"/>
    </source>
</evidence>
<dbReference type="CDD" id="cd01310">
    <property type="entry name" value="TatD_DNAse"/>
    <property type="match status" value="1"/>
</dbReference>
<dbReference type="SUPFAM" id="SSF51556">
    <property type="entry name" value="Metallo-dependent hydrolases"/>
    <property type="match status" value="1"/>
</dbReference>
<dbReference type="AlphaFoldDB" id="A0A6M4MCG0"/>
<dbReference type="InterPro" id="IPR018228">
    <property type="entry name" value="DNase_TatD-rel_CS"/>
</dbReference>
<dbReference type="OrthoDB" id="9810005at2"/>
<dbReference type="FunFam" id="3.20.20.140:FF:000005">
    <property type="entry name" value="TatD family hydrolase"/>
    <property type="match status" value="1"/>
</dbReference>
<evidence type="ECO:0000313" key="5">
    <source>
        <dbReference type="EMBL" id="QJR80508.1"/>
    </source>
</evidence>
<reference evidence="5 6" key="2">
    <citation type="submission" date="2020-04" db="EMBL/GenBank/DDBJ databases">
        <title>Complete genome sequence of Alteromonas pelagimontana 5.12T.</title>
        <authorList>
            <person name="Sinha R.K."/>
            <person name="Krishnan K.P."/>
            <person name="Kurian J.P."/>
        </authorList>
    </citation>
    <scope>NUCLEOTIDE SEQUENCE [LARGE SCALE GENOMIC DNA]</scope>
    <source>
        <strain evidence="5 6">5.12</strain>
    </source>
</reference>
<feature type="binding site" evidence="4">
    <location>
        <position position="204"/>
    </location>
    <ligand>
        <name>a divalent metal cation</name>
        <dbReference type="ChEBI" id="CHEBI:60240"/>
        <label>1</label>
    </ligand>
</feature>
<proteinExistence type="inferred from homology"/>
<organism evidence="5 6">
    <name type="scientific">Alteromonas pelagimontana</name>
    <dbReference type="NCBI Taxonomy" id="1858656"/>
    <lineage>
        <taxon>Bacteria</taxon>
        <taxon>Pseudomonadati</taxon>
        <taxon>Pseudomonadota</taxon>
        <taxon>Gammaproteobacteria</taxon>
        <taxon>Alteromonadales</taxon>
        <taxon>Alteromonadaceae</taxon>
        <taxon>Alteromonas/Salinimonas group</taxon>
        <taxon>Alteromonas</taxon>
    </lineage>
</organism>
<evidence type="ECO:0000313" key="6">
    <source>
        <dbReference type="Proteomes" id="UP000219285"/>
    </source>
</evidence>
<dbReference type="GO" id="GO:0005829">
    <property type="term" value="C:cytosol"/>
    <property type="evidence" value="ECO:0007669"/>
    <property type="project" value="TreeGrafter"/>
</dbReference>
<evidence type="ECO:0000256" key="4">
    <source>
        <dbReference type="PIRSR" id="PIRSR005902-1"/>
    </source>
</evidence>
<accession>A0A6M4MCG0</accession>
<dbReference type="RefSeq" id="WP_075608185.1">
    <property type="nucleotide sequence ID" value="NZ_CP052766.1"/>
</dbReference>
<dbReference type="PROSITE" id="PS01091">
    <property type="entry name" value="TATD_3"/>
    <property type="match status" value="1"/>
</dbReference>
<name>A0A6M4MCG0_9ALTE</name>
<feature type="binding site" evidence="4">
    <location>
        <position position="153"/>
    </location>
    <ligand>
        <name>a divalent metal cation</name>
        <dbReference type="ChEBI" id="CHEBI:60240"/>
        <label>2</label>
    </ligand>
</feature>
<feature type="binding site" evidence="4">
    <location>
        <position position="128"/>
    </location>
    <ligand>
        <name>a divalent metal cation</name>
        <dbReference type="ChEBI" id="CHEBI:60240"/>
        <label>2</label>
    </ligand>
</feature>
<dbReference type="InterPro" id="IPR001130">
    <property type="entry name" value="TatD-like"/>
</dbReference>
<dbReference type="Gene3D" id="3.20.20.140">
    <property type="entry name" value="Metal-dependent hydrolases"/>
    <property type="match status" value="1"/>
</dbReference>
<dbReference type="PANTHER" id="PTHR46124:SF2">
    <property type="entry name" value="D-AMINOACYL-TRNA DEACYLASE"/>
    <property type="match status" value="1"/>
</dbReference>
<dbReference type="GO" id="GO:0016788">
    <property type="term" value="F:hydrolase activity, acting on ester bonds"/>
    <property type="evidence" value="ECO:0007669"/>
    <property type="project" value="InterPro"/>
</dbReference>
<dbReference type="GO" id="GO:0046872">
    <property type="term" value="F:metal ion binding"/>
    <property type="evidence" value="ECO:0007669"/>
    <property type="project" value="UniProtKB-KW"/>
</dbReference>
<dbReference type="EMBL" id="CP052766">
    <property type="protein sequence ID" value="QJR80508.1"/>
    <property type="molecule type" value="Genomic_DNA"/>
</dbReference>
<feature type="binding site" evidence="4">
    <location>
        <position position="92"/>
    </location>
    <ligand>
        <name>a divalent metal cation</name>
        <dbReference type="ChEBI" id="CHEBI:60240"/>
        <label>1</label>
    </ligand>
</feature>
<dbReference type="Proteomes" id="UP000219285">
    <property type="component" value="Chromosome"/>
</dbReference>
<dbReference type="KEGG" id="apel:CA267_006825"/>
<keyword evidence="2 4" id="KW-0479">Metal-binding</keyword>
<dbReference type="PANTHER" id="PTHR46124">
    <property type="entry name" value="D-AMINOACYL-TRNA DEACYLASE"/>
    <property type="match status" value="1"/>
</dbReference>